<comment type="caution">
    <text evidence="1">The sequence shown here is derived from an EMBL/GenBank/DDBJ whole genome shotgun (WGS) entry which is preliminary data.</text>
</comment>
<accession>A0AAV6Z9A1</accession>
<name>A0AAV6Z9A1_ENGPU</name>
<protein>
    <submittedName>
        <fullName evidence="1">Uncharacterized protein</fullName>
    </submittedName>
</protein>
<gene>
    <name evidence="1" type="ORF">GDO81_020386</name>
</gene>
<evidence type="ECO:0000313" key="2">
    <source>
        <dbReference type="Proteomes" id="UP000824782"/>
    </source>
</evidence>
<dbReference type="EMBL" id="WNYA01001445">
    <property type="protein sequence ID" value="KAG8545746.1"/>
    <property type="molecule type" value="Genomic_DNA"/>
</dbReference>
<dbReference type="AlphaFoldDB" id="A0AAV6Z9A1"/>
<dbReference type="Proteomes" id="UP000824782">
    <property type="component" value="Unassembled WGS sequence"/>
</dbReference>
<organism evidence="1 2">
    <name type="scientific">Engystomops pustulosus</name>
    <name type="common">Tungara frog</name>
    <name type="synonym">Physalaemus pustulosus</name>
    <dbReference type="NCBI Taxonomy" id="76066"/>
    <lineage>
        <taxon>Eukaryota</taxon>
        <taxon>Metazoa</taxon>
        <taxon>Chordata</taxon>
        <taxon>Craniata</taxon>
        <taxon>Vertebrata</taxon>
        <taxon>Euteleostomi</taxon>
        <taxon>Amphibia</taxon>
        <taxon>Batrachia</taxon>
        <taxon>Anura</taxon>
        <taxon>Neobatrachia</taxon>
        <taxon>Hyloidea</taxon>
        <taxon>Leptodactylidae</taxon>
        <taxon>Leiuperinae</taxon>
        <taxon>Engystomops</taxon>
    </lineage>
</organism>
<reference evidence="1" key="1">
    <citation type="thesis" date="2020" institute="ProQuest LLC" country="789 East Eisenhower Parkway, Ann Arbor, MI, USA">
        <title>Comparative Genomics and Chromosome Evolution.</title>
        <authorList>
            <person name="Mudd A.B."/>
        </authorList>
    </citation>
    <scope>NUCLEOTIDE SEQUENCE</scope>
    <source>
        <strain evidence="1">237g6f4</strain>
        <tissue evidence="1">Blood</tissue>
    </source>
</reference>
<keyword evidence="2" id="KW-1185">Reference proteome</keyword>
<proteinExistence type="predicted"/>
<evidence type="ECO:0000313" key="1">
    <source>
        <dbReference type="EMBL" id="KAG8545746.1"/>
    </source>
</evidence>
<sequence>MRFYIIYWKPTSMVNCKGTNNSRNLGISMHFCRCAFGFRDILNLLYFPIKNKIRFFVPTSLGKTFTSRIYRKPLIYSSLELTYKTPLSLKLHNPDPESAYGAPL</sequence>